<reference evidence="16 17" key="1">
    <citation type="submission" date="2016-11" db="EMBL/GenBank/DDBJ databases">
        <authorList>
            <person name="Jaros S."/>
            <person name="Januszkiewicz K."/>
            <person name="Wedrychowicz H."/>
        </authorList>
    </citation>
    <scope>NUCLEOTIDE SEQUENCE [LARGE SCALE GENOMIC DNA]</scope>
    <source>
        <strain evidence="16 17">DSM 29431</strain>
    </source>
</reference>
<dbReference type="STRING" id="996342.SAMN05443551_2319"/>
<evidence type="ECO:0000256" key="10">
    <source>
        <dbReference type="ARBA" id="ARBA00022840"/>
    </source>
</evidence>
<protein>
    <recommendedName>
        <fullName evidence="4 13">Threonylcarbamoyl-AMP synthase</fullName>
        <shortName evidence="13">TC-AMP synthase</shortName>
        <ecNumber evidence="3 13">2.7.7.87</ecNumber>
    </recommendedName>
    <alternativeName>
        <fullName evidence="11 13">L-threonylcarbamoyladenylate synthase</fullName>
    </alternativeName>
</protein>
<dbReference type="PANTHER" id="PTHR17490:SF16">
    <property type="entry name" value="THREONYLCARBAMOYL-AMP SYNTHASE"/>
    <property type="match status" value="1"/>
</dbReference>
<feature type="binding site" evidence="14">
    <location>
        <position position="220"/>
    </location>
    <ligand>
        <name>ATP</name>
        <dbReference type="ChEBI" id="CHEBI:30616"/>
    </ligand>
</feature>
<organism evidence="16 17">
    <name type="scientific">Marivita hallyeonensis</name>
    <dbReference type="NCBI Taxonomy" id="996342"/>
    <lineage>
        <taxon>Bacteria</taxon>
        <taxon>Pseudomonadati</taxon>
        <taxon>Pseudomonadota</taxon>
        <taxon>Alphaproteobacteria</taxon>
        <taxon>Rhodobacterales</taxon>
        <taxon>Roseobacteraceae</taxon>
        <taxon>Marivita</taxon>
    </lineage>
</organism>
<evidence type="ECO:0000256" key="14">
    <source>
        <dbReference type="PIRSR" id="PIRSR004930-1"/>
    </source>
</evidence>
<evidence type="ECO:0000259" key="15">
    <source>
        <dbReference type="PROSITE" id="PS51163"/>
    </source>
</evidence>
<dbReference type="NCBIfam" id="TIGR00057">
    <property type="entry name" value="L-threonylcarbamoyladenylate synthase"/>
    <property type="match status" value="1"/>
</dbReference>
<proteinExistence type="inferred from homology"/>
<feature type="binding site" evidence="14">
    <location>
        <position position="167"/>
    </location>
    <ligand>
        <name>L-threonine</name>
        <dbReference type="ChEBI" id="CHEBI:57926"/>
    </ligand>
</feature>
<feature type="domain" description="YrdC-like" evidence="15">
    <location>
        <begin position="38"/>
        <end position="224"/>
    </location>
</feature>
<keyword evidence="17" id="KW-1185">Reference proteome</keyword>
<feature type="binding site" evidence="14">
    <location>
        <position position="207"/>
    </location>
    <ligand>
        <name>L-threonine</name>
        <dbReference type="ChEBI" id="CHEBI:57926"/>
    </ligand>
</feature>
<dbReference type="PROSITE" id="PS51163">
    <property type="entry name" value="YRDC"/>
    <property type="match status" value="1"/>
</dbReference>
<dbReference type="EC" id="2.7.7.87" evidence="3 13"/>
<dbReference type="GO" id="GO:0005524">
    <property type="term" value="F:ATP binding"/>
    <property type="evidence" value="ECO:0007669"/>
    <property type="project" value="UniProtKB-UniRule"/>
</dbReference>
<feature type="binding site" evidence="14">
    <location>
        <position position="83"/>
    </location>
    <ligand>
        <name>ATP</name>
        <dbReference type="ChEBI" id="CHEBI:30616"/>
    </ligand>
</feature>
<evidence type="ECO:0000256" key="1">
    <source>
        <dbReference type="ARBA" id="ARBA00004496"/>
    </source>
</evidence>
<evidence type="ECO:0000256" key="11">
    <source>
        <dbReference type="ARBA" id="ARBA00029774"/>
    </source>
</evidence>
<dbReference type="PANTHER" id="PTHR17490">
    <property type="entry name" value="SUA5"/>
    <property type="match status" value="1"/>
</dbReference>
<dbReference type="InterPro" id="IPR017945">
    <property type="entry name" value="DHBP_synth_RibB-like_a/b_dom"/>
</dbReference>
<evidence type="ECO:0000256" key="4">
    <source>
        <dbReference type="ARBA" id="ARBA00015492"/>
    </source>
</evidence>
<dbReference type="EMBL" id="FQXC01000003">
    <property type="protein sequence ID" value="SHH52840.1"/>
    <property type="molecule type" value="Genomic_DNA"/>
</dbReference>
<dbReference type="InterPro" id="IPR038385">
    <property type="entry name" value="Sua5/YwlC_C"/>
</dbReference>
<dbReference type="InterPro" id="IPR010923">
    <property type="entry name" value="T(6)A37_SUA5"/>
</dbReference>
<evidence type="ECO:0000256" key="8">
    <source>
        <dbReference type="ARBA" id="ARBA00022695"/>
    </source>
</evidence>
<comment type="subcellular location">
    <subcellularLocation>
        <location evidence="1 13">Cytoplasm</location>
    </subcellularLocation>
</comment>
<name>A0A1M5TQ97_9RHOB</name>
<dbReference type="PIRSF" id="PIRSF004930">
    <property type="entry name" value="Tln_factor_SUA5"/>
    <property type="match status" value="1"/>
</dbReference>
<evidence type="ECO:0000256" key="3">
    <source>
        <dbReference type="ARBA" id="ARBA00012584"/>
    </source>
</evidence>
<keyword evidence="10 13" id="KW-0067">ATP-binding</keyword>
<dbReference type="FunFam" id="3.90.870.10:FF:000009">
    <property type="entry name" value="Threonylcarbamoyl-AMP synthase, putative"/>
    <property type="match status" value="1"/>
</dbReference>
<dbReference type="Gene3D" id="3.40.50.11030">
    <property type="entry name" value="Threonylcarbamoyl-AMP synthase, C-terminal domain"/>
    <property type="match status" value="1"/>
</dbReference>
<feature type="binding site" evidence="14">
    <location>
        <position position="143"/>
    </location>
    <ligand>
        <name>ATP</name>
        <dbReference type="ChEBI" id="CHEBI:30616"/>
    </ligand>
</feature>
<dbReference type="Pfam" id="PF01300">
    <property type="entry name" value="Sua5_yciO_yrdC"/>
    <property type="match status" value="1"/>
</dbReference>
<dbReference type="Gene3D" id="3.90.870.10">
    <property type="entry name" value="DHBP synthase"/>
    <property type="match status" value="1"/>
</dbReference>
<comment type="catalytic activity">
    <reaction evidence="12 13">
        <text>L-threonine + hydrogencarbonate + ATP = L-threonylcarbamoyladenylate + diphosphate + H2O</text>
        <dbReference type="Rhea" id="RHEA:36407"/>
        <dbReference type="ChEBI" id="CHEBI:15377"/>
        <dbReference type="ChEBI" id="CHEBI:17544"/>
        <dbReference type="ChEBI" id="CHEBI:30616"/>
        <dbReference type="ChEBI" id="CHEBI:33019"/>
        <dbReference type="ChEBI" id="CHEBI:57926"/>
        <dbReference type="ChEBI" id="CHEBI:73682"/>
        <dbReference type="EC" id="2.7.7.87"/>
    </reaction>
</comment>
<dbReference type="InterPro" id="IPR050156">
    <property type="entry name" value="TC-AMP_synthase_SUA5"/>
</dbReference>
<evidence type="ECO:0000256" key="13">
    <source>
        <dbReference type="PIRNR" id="PIRNR004930"/>
    </source>
</evidence>
<dbReference type="GO" id="GO:0000049">
    <property type="term" value="F:tRNA binding"/>
    <property type="evidence" value="ECO:0007669"/>
    <property type="project" value="TreeGrafter"/>
</dbReference>
<dbReference type="GO" id="GO:0003725">
    <property type="term" value="F:double-stranded RNA binding"/>
    <property type="evidence" value="ECO:0007669"/>
    <property type="project" value="UniProtKB-UniRule"/>
</dbReference>
<evidence type="ECO:0000256" key="2">
    <source>
        <dbReference type="ARBA" id="ARBA00007663"/>
    </source>
</evidence>
<feature type="binding site" evidence="14">
    <location>
        <position position="169"/>
    </location>
    <ligand>
        <name>ATP</name>
        <dbReference type="ChEBI" id="CHEBI:30616"/>
    </ligand>
</feature>
<evidence type="ECO:0000313" key="16">
    <source>
        <dbReference type="EMBL" id="SHH52840.1"/>
    </source>
</evidence>
<evidence type="ECO:0000256" key="6">
    <source>
        <dbReference type="ARBA" id="ARBA00022679"/>
    </source>
</evidence>
<dbReference type="GO" id="GO:0061710">
    <property type="term" value="F:L-threonylcarbamoyladenylate synthase"/>
    <property type="evidence" value="ECO:0007669"/>
    <property type="project" value="UniProtKB-EC"/>
</dbReference>
<dbReference type="Proteomes" id="UP000184221">
    <property type="component" value="Unassembled WGS sequence"/>
</dbReference>
<feature type="binding site" evidence="14">
    <location>
        <position position="177"/>
    </location>
    <ligand>
        <name>ATP</name>
        <dbReference type="ChEBI" id="CHEBI:30616"/>
    </ligand>
</feature>
<dbReference type="AlphaFoldDB" id="A0A1M5TQ97"/>
<keyword evidence="6 13" id="KW-0808">Transferase</keyword>
<dbReference type="Pfam" id="PF03481">
    <property type="entry name" value="Sua5_C"/>
    <property type="match status" value="1"/>
</dbReference>
<evidence type="ECO:0000256" key="5">
    <source>
        <dbReference type="ARBA" id="ARBA00022490"/>
    </source>
</evidence>
<evidence type="ECO:0000256" key="9">
    <source>
        <dbReference type="ARBA" id="ARBA00022741"/>
    </source>
</evidence>
<comment type="function">
    <text evidence="13">Required for the formation of a threonylcarbamoyl group on adenosine at position 37 (t(6)A37) in tRNAs that read codons beginning with adenine.</text>
</comment>
<feature type="binding site" evidence="14">
    <location>
        <position position="92"/>
    </location>
    <ligand>
        <name>L-threonine</name>
        <dbReference type="ChEBI" id="CHEBI:57926"/>
    </ligand>
</feature>
<evidence type="ECO:0000256" key="7">
    <source>
        <dbReference type="ARBA" id="ARBA00022694"/>
    </source>
</evidence>
<feature type="binding site" evidence="14">
    <location>
        <position position="87"/>
    </location>
    <ligand>
        <name>ATP</name>
        <dbReference type="ChEBI" id="CHEBI:30616"/>
    </ligand>
</feature>
<keyword evidence="5 13" id="KW-0963">Cytoplasm</keyword>
<dbReference type="SUPFAM" id="SSF55821">
    <property type="entry name" value="YrdC/RibB"/>
    <property type="match status" value="1"/>
</dbReference>
<dbReference type="GO" id="GO:0005737">
    <property type="term" value="C:cytoplasm"/>
    <property type="evidence" value="ECO:0007669"/>
    <property type="project" value="UniProtKB-SubCell"/>
</dbReference>
<dbReference type="GO" id="GO:0008033">
    <property type="term" value="P:tRNA processing"/>
    <property type="evidence" value="ECO:0007669"/>
    <property type="project" value="UniProtKB-KW"/>
</dbReference>
<comment type="similarity">
    <text evidence="2 13">Belongs to the SUA5 family.</text>
</comment>
<dbReference type="GO" id="GO:0006450">
    <property type="term" value="P:regulation of translational fidelity"/>
    <property type="evidence" value="ECO:0007669"/>
    <property type="project" value="TreeGrafter"/>
</dbReference>
<sequence length="345" mass="36265">MHPQSIVQTLPKAGGAINKNAASQDMTSSSLQILSDTEQDCAKAASVLRDGGLVAFPTETVYGLGADACNDTAVARIFESKGRPSFNPLIVHFPDVEAARAHVDWTDAAEDLAHAFWPGPLTFVLPRRAGSPISRLVSAGLNTLAIRVPAHPTAQTLLRAFGGPVAAPSANRSGQISPTKAAHVVDGLGDRVDAVLDGGACPVGLESTIVGLSDHPVLLRPGGVTEDQLAEVLGHHIAIRKNADAISSPGQLASHYAPDARVRLNATEWLPNEARLGFGDVECDLNLSEKEDLVEAAAHLFDYMHQLDATGATTIAVTPIPHHGLGIAINDRLTRAAAPRDDYSR</sequence>
<feature type="binding site" evidence="14">
    <location>
        <position position="256"/>
    </location>
    <ligand>
        <name>ATP</name>
        <dbReference type="ChEBI" id="CHEBI:30616"/>
    </ligand>
</feature>
<feature type="binding site" evidence="14">
    <location>
        <position position="147"/>
    </location>
    <ligand>
        <name>L-threonine</name>
        <dbReference type="ChEBI" id="CHEBI:57926"/>
    </ligand>
</feature>
<dbReference type="InterPro" id="IPR006070">
    <property type="entry name" value="Sua5-like_dom"/>
</dbReference>
<evidence type="ECO:0000313" key="17">
    <source>
        <dbReference type="Proteomes" id="UP000184221"/>
    </source>
</evidence>
<dbReference type="InterPro" id="IPR005145">
    <property type="entry name" value="Sua5_C"/>
</dbReference>
<keyword evidence="9 13" id="KW-0547">Nucleotide-binding</keyword>
<feature type="binding site" evidence="14">
    <location>
        <position position="60"/>
    </location>
    <ligand>
        <name>L-threonine</name>
        <dbReference type="ChEBI" id="CHEBI:57926"/>
    </ligand>
</feature>
<keyword evidence="7 13" id="KW-0819">tRNA processing</keyword>
<evidence type="ECO:0000256" key="12">
    <source>
        <dbReference type="ARBA" id="ARBA00048366"/>
    </source>
</evidence>
<keyword evidence="8 13" id="KW-0548">Nucleotidyltransferase</keyword>
<accession>A0A1M5TQ97</accession>
<gene>
    <name evidence="16" type="ORF">SAMN05443551_2319</name>
</gene>